<dbReference type="PANTHER" id="PTHR31793:SF37">
    <property type="entry name" value="ACYL-COA THIOESTER HYDROLASE YBGC"/>
    <property type="match status" value="1"/>
</dbReference>
<dbReference type="PANTHER" id="PTHR31793">
    <property type="entry name" value="4-HYDROXYBENZOYL-COA THIOESTERASE FAMILY MEMBER"/>
    <property type="match status" value="1"/>
</dbReference>
<dbReference type="RefSeq" id="WP_087112248.1">
    <property type="nucleotide sequence ID" value="NZ_CBCSCN010000011.1"/>
</dbReference>
<dbReference type="InterPro" id="IPR050563">
    <property type="entry name" value="4-hydroxybenzoyl-CoA_TE"/>
</dbReference>
<dbReference type="EMBL" id="FWPT01000009">
    <property type="protein sequence ID" value="SMA49794.1"/>
    <property type="molecule type" value="Genomic_DNA"/>
</dbReference>
<name>A0A1X7ANB9_9GAMM</name>
<keyword evidence="1 2" id="KW-0378">Hydrolase</keyword>
<accession>A0A1X7ANB9</accession>
<keyword evidence="3" id="KW-1185">Reference proteome</keyword>
<dbReference type="SUPFAM" id="SSF54637">
    <property type="entry name" value="Thioesterase/thiol ester dehydrase-isomerase"/>
    <property type="match status" value="1"/>
</dbReference>
<dbReference type="Gene3D" id="3.10.129.10">
    <property type="entry name" value="Hotdog Thioesterase"/>
    <property type="match status" value="1"/>
</dbReference>
<reference evidence="2 3" key="1">
    <citation type="submission" date="2017-03" db="EMBL/GenBank/DDBJ databases">
        <authorList>
            <person name="Afonso C.L."/>
            <person name="Miller P.J."/>
            <person name="Scott M.A."/>
            <person name="Spackman E."/>
            <person name="Goraichik I."/>
            <person name="Dimitrov K.M."/>
            <person name="Suarez D.L."/>
            <person name="Swayne D.E."/>
        </authorList>
    </citation>
    <scope>NUCLEOTIDE SEQUENCE [LARGE SCALE GENOMIC DNA]</scope>
    <source>
        <strain evidence="2">SB41UT1</strain>
    </source>
</reference>
<dbReference type="AlphaFoldDB" id="A0A1X7ANB9"/>
<evidence type="ECO:0000313" key="3">
    <source>
        <dbReference type="Proteomes" id="UP000196573"/>
    </source>
</evidence>
<dbReference type="Proteomes" id="UP000196573">
    <property type="component" value="Unassembled WGS sequence"/>
</dbReference>
<dbReference type="GO" id="GO:0047617">
    <property type="term" value="F:fatty acyl-CoA hydrolase activity"/>
    <property type="evidence" value="ECO:0007669"/>
    <property type="project" value="TreeGrafter"/>
</dbReference>
<sequence length="153" mass="17318">MPFPTPDALPWQRTNPFIWRISCAGEHEDRLGHVNNVQYLHWLEEAGWQHITLLGAPWESWRDAGAAMATVRTEVDYRAAAYAGDLLYIGTWLTGGDRLRMTREFQIIRASDSKTLLTAKLDYVCISLTTGKPVRKPPALEQAHQQAMRDAGL</sequence>
<dbReference type="InterPro" id="IPR029069">
    <property type="entry name" value="HotDog_dom_sf"/>
</dbReference>
<evidence type="ECO:0000313" key="2">
    <source>
        <dbReference type="EMBL" id="SMA49794.1"/>
    </source>
</evidence>
<dbReference type="CDD" id="cd00586">
    <property type="entry name" value="4HBT"/>
    <property type="match status" value="1"/>
</dbReference>
<protein>
    <submittedName>
        <fullName evidence="2">Long-chain acyl-CoA thioesterase FadM</fullName>
        <ecNumber evidence="2">3.1.2.-</ecNumber>
    </submittedName>
</protein>
<evidence type="ECO:0000256" key="1">
    <source>
        <dbReference type="ARBA" id="ARBA00022801"/>
    </source>
</evidence>
<dbReference type="OrthoDB" id="9801517at2"/>
<gene>
    <name evidence="2" type="primary">fadM</name>
    <name evidence="2" type="ORF">EHSB41UT_03583</name>
</gene>
<organism evidence="2 3">
    <name type="scientific">Parendozoicomonas haliclonae</name>
    <dbReference type="NCBI Taxonomy" id="1960125"/>
    <lineage>
        <taxon>Bacteria</taxon>
        <taxon>Pseudomonadati</taxon>
        <taxon>Pseudomonadota</taxon>
        <taxon>Gammaproteobacteria</taxon>
        <taxon>Oceanospirillales</taxon>
        <taxon>Endozoicomonadaceae</taxon>
        <taxon>Parendozoicomonas</taxon>
    </lineage>
</organism>
<dbReference type="Pfam" id="PF13279">
    <property type="entry name" value="4HBT_2"/>
    <property type="match status" value="1"/>
</dbReference>
<dbReference type="EC" id="3.1.2.-" evidence="2"/>
<proteinExistence type="predicted"/>